<dbReference type="PROSITE" id="PS51464">
    <property type="entry name" value="SIS"/>
    <property type="match status" value="1"/>
</dbReference>
<dbReference type="Pfam" id="PF01380">
    <property type="entry name" value="SIS"/>
    <property type="match status" value="1"/>
</dbReference>
<comment type="caution">
    <text evidence="6">The sequence shown here is derived from an EMBL/GenBank/DDBJ whole genome shotgun (WGS) entry which is preliminary data.</text>
</comment>
<feature type="domain" description="HTH rpiR-type" evidence="4">
    <location>
        <begin position="1"/>
        <end position="77"/>
    </location>
</feature>
<dbReference type="AlphaFoldDB" id="A0A371ASU3"/>
<dbReference type="RefSeq" id="WP_115483041.1">
    <property type="nucleotide sequence ID" value="NZ_QRCT01000049.1"/>
</dbReference>
<dbReference type="OrthoDB" id="1648815at2"/>
<proteinExistence type="predicted"/>
<dbReference type="SUPFAM" id="SSF53697">
    <property type="entry name" value="SIS domain"/>
    <property type="match status" value="1"/>
</dbReference>
<dbReference type="InterPro" id="IPR009057">
    <property type="entry name" value="Homeodomain-like_sf"/>
</dbReference>
<dbReference type="GO" id="GO:0097367">
    <property type="term" value="F:carbohydrate derivative binding"/>
    <property type="evidence" value="ECO:0007669"/>
    <property type="project" value="InterPro"/>
</dbReference>
<dbReference type="SUPFAM" id="SSF46689">
    <property type="entry name" value="Homeodomain-like"/>
    <property type="match status" value="1"/>
</dbReference>
<keyword evidence="2" id="KW-0238">DNA-binding</keyword>
<dbReference type="InterPro" id="IPR036388">
    <property type="entry name" value="WH-like_DNA-bd_sf"/>
</dbReference>
<dbReference type="Pfam" id="PF01418">
    <property type="entry name" value="HTH_6"/>
    <property type="match status" value="1"/>
</dbReference>
<name>A0A371ASU3_9FIRM</name>
<gene>
    <name evidence="6" type="ORF">DWV06_15285</name>
</gene>
<evidence type="ECO:0000313" key="6">
    <source>
        <dbReference type="EMBL" id="RDU22631.1"/>
    </source>
</evidence>
<dbReference type="PROSITE" id="PS51071">
    <property type="entry name" value="HTH_RPIR"/>
    <property type="match status" value="1"/>
</dbReference>
<dbReference type="InterPro" id="IPR035472">
    <property type="entry name" value="RpiR-like_SIS"/>
</dbReference>
<dbReference type="InterPro" id="IPR047640">
    <property type="entry name" value="RpiR-like"/>
</dbReference>
<feature type="domain" description="SIS" evidence="5">
    <location>
        <begin position="108"/>
        <end position="250"/>
    </location>
</feature>
<keyword evidence="1" id="KW-0805">Transcription regulation</keyword>
<evidence type="ECO:0000313" key="7">
    <source>
        <dbReference type="Proteomes" id="UP000255036"/>
    </source>
</evidence>
<dbReference type="InterPro" id="IPR001347">
    <property type="entry name" value="SIS_dom"/>
</dbReference>
<dbReference type="EMBL" id="QRCT01000049">
    <property type="protein sequence ID" value="RDU22631.1"/>
    <property type="molecule type" value="Genomic_DNA"/>
</dbReference>
<dbReference type="PANTHER" id="PTHR30514">
    <property type="entry name" value="GLUCOKINASE"/>
    <property type="match status" value="1"/>
</dbReference>
<evidence type="ECO:0000256" key="3">
    <source>
        <dbReference type="ARBA" id="ARBA00023163"/>
    </source>
</evidence>
<dbReference type="Proteomes" id="UP000255036">
    <property type="component" value="Unassembled WGS sequence"/>
</dbReference>
<dbReference type="GO" id="GO:0003677">
    <property type="term" value="F:DNA binding"/>
    <property type="evidence" value="ECO:0007669"/>
    <property type="project" value="UniProtKB-KW"/>
</dbReference>
<dbReference type="CDD" id="cd05013">
    <property type="entry name" value="SIS_RpiR"/>
    <property type="match status" value="1"/>
</dbReference>
<sequence length="260" mass="29932">MSIEELVRKNYNKLNENDIYIWHFISENKKKCGNYTIEDMAKHCNVSRTTIMRFAQKLEFSGFSELKVRLKIECEKLQNHNFRSSIADVCYSYHRLINDMEGKDFTAVCNMIYGANRVFVYGTGAVQSFVAQELKRAFLSAQVCIYHIEGRESEVALACDMLTDEDLVIVISLTGESDQAVELAKILKLKNVKAISFTRMKSNTLAGMCDENIYISTSPVESGDRHYETTSLFFVVVEILVLKYMDYLQKIYEETFGLKE</sequence>
<dbReference type="Gene3D" id="3.40.50.10490">
    <property type="entry name" value="Glucose-6-phosphate isomerase like protein, domain 1"/>
    <property type="match status" value="1"/>
</dbReference>
<dbReference type="InterPro" id="IPR046348">
    <property type="entry name" value="SIS_dom_sf"/>
</dbReference>
<dbReference type="Gene3D" id="1.10.10.10">
    <property type="entry name" value="Winged helix-like DNA-binding domain superfamily/Winged helix DNA-binding domain"/>
    <property type="match status" value="1"/>
</dbReference>
<organism evidence="6 7">
    <name type="scientific">Anaerosacchariphilus polymeriproducens</name>
    <dbReference type="NCBI Taxonomy" id="1812858"/>
    <lineage>
        <taxon>Bacteria</taxon>
        <taxon>Bacillati</taxon>
        <taxon>Bacillota</taxon>
        <taxon>Clostridia</taxon>
        <taxon>Lachnospirales</taxon>
        <taxon>Lachnospiraceae</taxon>
        <taxon>Anaerosacchariphilus</taxon>
    </lineage>
</organism>
<dbReference type="GO" id="GO:1901135">
    <property type="term" value="P:carbohydrate derivative metabolic process"/>
    <property type="evidence" value="ECO:0007669"/>
    <property type="project" value="InterPro"/>
</dbReference>
<keyword evidence="3" id="KW-0804">Transcription</keyword>
<protein>
    <submittedName>
        <fullName evidence="6">MurR/RpiR family transcriptional regulator</fullName>
    </submittedName>
</protein>
<evidence type="ECO:0000259" key="5">
    <source>
        <dbReference type="PROSITE" id="PS51464"/>
    </source>
</evidence>
<dbReference type="InterPro" id="IPR000281">
    <property type="entry name" value="HTH_RpiR"/>
</dbReference>
<keyword evidence="7" id="KW-1185">Reference proteome</keyword>
<dbReference type="GO" id="GO:0003700">
    <property type="term" value="F:DNA-binding transcription factor activity"/>
    <property type="evidence" value="ECO:0007669"/>
    <property type="project" value="InterPro"/>
</dbReference>
<evidence type="ECO:0000256" key="2">
    <source>
        <dbReference type="ARBA" id="ARBA00023125"/>
    </source>
</evidence>
<reference evidence="6 7" key="1">
    <citation type="submission" date="2018-07" db="EMBL/GenBank/DDBJ databases">
        <title>Anaerosacharophilus polymeroproducens gen. nov. sp. nov., an anaerobic bacterium isolated from salt field.</title>
        <authorList>
            <person name="Kim W."/>
            <person name="Yang S.-H."/>
            <person name="Oh J."/>
            <person name="Lee J.-H."/>
            <person name="Kwon K.K."/>
        </authorList>
    </citation>
    <scope>NUCLEOTIDE SEQUENCE [LARGE SCALE GENOMIC DNA]</scope>
    <source>
        <strain evidence="6 7">MCWD5</strain>
    </source>
</reference>
<evidence type="ECO:0000256" key="1">
    <source>
        <dbReference type="ARBA" id="ARBA00023015"/>
    </source>
</evidence>
<accession>A0A371ASU3</accession>
<dbReference type="PANTHER" id="PTHR30514:SF1">
    <property type="entry name" value="HTH-TYPE TRANSCRIPTIONAL REGULATOR HEXR-RELATED"/>
    <property type="match status" value="1"/>
</dbReference>
<evidence type="ECO:0000259" key="4">
    <source>
        <dbReference type="PROSITE" id="PS51071"/>
    </source>
</evidence>